<protein>
    <submittedName>
        <fullName evidence="1">Uncharacterized protein</fullName>
    </submittedName>
</protein>
<reference evidence="1 2" key="1">
    <citation type="submission" date="2018-02" db="EMBL/GenBank/DDBJ databases">
        <title>FDA/CDC Antimicrobial Resistant Isolate Bank Genome Sequencing.</title>
        <authorList>
            <person name="Benahmed F.H."/>
            <person name="Lutgring J.D."/>
            <person name="Yoo B."/>
            <person name="Machado M."/>
            <person name="Brown A."/>
            <person name="McAllister G."/>
            <person name="Perry A."/>
            <person name="Halpin A.L."/>
            <person name="Vavikolanu K."/>
            <person name="Ott S."/>
            <person name="Zhao X."/>
            <person name="Tallon L.J."/>
            <person name="Sadzewicz L."/>
            <person name="Aluvathingal J."/>
            <person name="Nadendla S."/>
            <person name="Voskania-kordi A."/>
            <person name="Simonyan V."/>
            <person name="Patel J."/>
            <person name="Shawar R.M."/>
        </authorList>
    </citation>
    <scope>NUCLEOTIDE SEQUENCE [LARGE SCALE GENOMIC DNA]</scope>
    <source>
        <strain evidence="1 2">AR_0356</strain>
    </source>
</reference>
<keyword evidence="2" id="KW-1185">Reference proteome</keyword>
<accession>A0A2R3ITT6</accession>
<proteinExistence type="predicted"/>
<name>A0A2R3ITT6_9PSED</name>
<evidence type="ECO:0000313" key="2">
    <source>
        <dbReference type="Proteomes" id="UP000238390"/>
    </source>
</evidence>
<dbReference type="AlphaFoldDB" id="A0A2R3ITT6"/>
<gene>
    <name evidence="1" type="ORF">CSB93_3706</name>
</gene>
<dbReference type="EMBL" id="CP027169">
    <property type="protein sequence ID" value="AVK05336.1"/>
    <property type="molecule type" value="Genomic_DNA"/>
</dbReference>
<sequence>MNLTIAEIVNSLPEVAKRLMSSFTTPGTRDGRLTALKSS</sequence>
<organism evidence="1 2">
    <name type="scientific">Pseudomonas paraeruginosa</name>
    <dbReference type="NCBI Taxonomy" id="2994495"/>
    <lineage>
        <taxon>Bacteria</taxon>
        <taxon>Pseudomonadati</taxon>
        <taxon>Pseudomonadota</taxon>
        <taxon>Gammaproteobacteria</taxon>
        <taxon>Pseudomonadales</taxon>
        <taxon>Pseudomonadaceae</taxon>
        <taxon>Pseudomonas</taxon>
    </lineage>
</organism>
<evidence type="ECO:0000313" key="1">
    <source>
        <dbReference type="EMBL" id="AVK05336.1"/>
    </source>
</evidence>
<dbReference type="Proteomes" id="UP000238390">
    <property type="component" value="Chromosome"/>
</dbReference>